<evidence type="ECO:0000256" key="1">
    <source>
        <dbReference type="SAM" id="Phobius"/>
    </source>
</evidence>
<evidence type="ECO:0000313" key="2">
    <source>
        <dbReference type="EMBL" id="MPM09954.1"/>
    </source>
</evidence>
<proteinExistence type="predicted"/>
<accession>A0A644X719</accession>
<protein>
    <submittedName>
        <fullName evidence="2">Uncharacterized protein</fullName>
    </submittedName>
</protein>
<dbReference type="AlphaFoldDB" id="A0A644X719"/>
<keyword evidence="1" id="KW-0812">Transmembrane</keyword>
<feature type="transmembrane region" description="Helical" evidence="1">
    <location>
        <begin position="503"/>
        <end position="524"/>
    </location>
</feature>
<dbReference type="PANTHER" id="PTHR33619">
    <property type="entry name" value="POLYSACCHARIDE EXPORT PROTEIN GFCE-RELATED"/>
    <property type="match status" value="1"/>
</dbReference>
<gene>
    <name evidence="2" type="ORF">SDC9_56278</name>
</gene>
<sequence length="529" mass="57326">MKSSRIRFVIVAILLLVCSVTLFAQEAGLVIRSPLFGTTSKAYEVSEDLSVQSYAAQLGLGSVVEPVEPEARVLSAISNGKYPVTPGDTFRLVYLDGLKTVTVDLQADGNRTVTIPGLGSIQGKNLTFQQLRDKILSMVQTYHSYSNPQLVFTGTGSFSVYVVGEVVGTRVVPAWGLSRLSEVIRSATPYASTREVSITHTDGSSESFDVYMALRKGDLTQDPLLQSGDVITLRRADRIILLGGHVYEKGTYQIDESEDLKDLITKYSGGVLSGADVQNIRIQRYHAETGAWEVQYADLFSGERFELEHMDQVFVDMLQPSLQSVVVEGAVSSTEAYDNLSSTALMGYSSGRIFYQFYPGETVKQMLSTIAVRLLTVSDLEHSYLLRGNARIPLNVQQILYGNDPQGAQRLQAGDTILIPFSQRFVSVSGGVARSGVFAYVPDKTANYYIALAGGLSDDASYPASVKVYDRDGKRADGDAPVMPESTIVVAKNTFVKDIAPTVAIIGLVSSIIGIVAAVVNILVDSKSL</sequence>
<dbReference type="InterPro" id="IPR049712">
    <property type="entry name" value="Poly_export"/>
</dbReference>
<comment type="caution">
    <text evidence="2">The sequence shown here is derived from an EMBL/GenBank/DDBJ whole genome shotgun (WGS) entry which is preliminary data.</text>
</comment>
<dbReference type="Gene3D" id="3.10.560.10">
    <property type="entry name" value="Outer membrane lipoprotein wza domain like"/>
    <property type="match status" value="2"/>
</dbReference>
<name>A0A644X719_9ZZZZ</name>
<dbReference type="PANTHER" id="PTHR33619:SF3">
    <property type="entry name" value="POLYSACCHARIDE EXPORT PROTEIN GFCE-RELATED"/>
    <property type="match status" value="1"/>
</dbReference>
<reference evidence="2" key="1">
    <citation type="submission" date="2019-08" db="EMBL/GenBank/DDBJ databases">
        <authorList>
            <person name="Kucharzyk K."/>
            <person name="Murdoch R.W."/>
            <person name="Higgins S."/>
            <person name="Loffler F."/>
        </authorList>
    </citation>
    <scope>NUCLEOTIDE SEQUENCE</scope>
</reference>
<dbReference type="GO" id="GO:0015159">
    <property type="term" value="F:polysaccharide transmembrane transporter activity"/>
    <property type="evidence" value="ECO:0007669"/>
    <property type="project" value="InterPro"/>
</dbReference>
<keyword evidence="1" id="KW-0472">Membrane</keyword>
<organism evidence="2">
    <name type="scientific">bioreactor metagenome</name>
    <dbReference type="NCBI Taxonomy" id="1076179"/>
    <lineage>
        <taxon>unclassified sequences</taxon>
        <taxon>metagenomes</taxon>
        <taxon>ecological metagenomes</taxon>
    </lineage>
</organism>
<dbReference type="EMBL" id="VSSQ01001632">
    <property type="protein sequence ID" value="MPM09954.1"/>
    <property type="molecule type" value="Genomic_DNA"/>
</dbReference>
<keyword evidence="1" id="KW-1133">Transmembrane helix</keyword>